<dbReference type="SUPFAM" id="SSF47336">
    <property type="entry name" value="ACP-like"/>
    <property type="match status" value="2"/>
</dbReference>
<dbReference type="InterPro" id="IPR009081">
    <property type="entry name" value="PP-bd_ACP"/>
</dbReference>
<evidence type="ECO:0000313" key="6">
    <source>
        <dbReference type="Proteomes" id="UP001597368"/>
    </source>
</evidence>
<evidence type="ECO:0000313" key="5">
    <source>
        <dbReference type="EMBL" id="MFD1939042.1"/>
    </source>
</evidence>
<dbReference type="PANTHER" id="PTHR45527">
    <property type="entry name" value="NONRIBOSOMAL PEPTIDE SYNTHETASE"/>
    <property type="match status" value="1"/>
</dbReference>
<gene>
    <name evidence="5" type="ORF">ACFSKW_47030</name>
</gene>
<dbReference type="InterPro" id="IPR020845">
    <property type="entry name" value="AMP-binding_CS"/>
</dbReference>
<organism evidence="5 6">
    <name type="scientific">Nonomuraea mangrovi</name>
    <dbReference type="NCBI Taxonomy" id="2316207"/>
    <lineage>
        <taxon>Bacteria</taxon>
        <taxon>Bacillati</taxon>
        <taxon>Actinomycetota</taxon>
        <taxon>Actinomycetes</taxon>
        <taxon>Streptosporangiales</taxon>
        <taxon>Streptosporangiaceae</taxon>
        <taxon>Nonomuraea</taxon>
    </lineage>
</organism>
<dbReference type="Gene3D" id="3.30.559.10">
    <property type="entry name" value="Chloramphenicol acetyltransferase-like domain"/>
    <property type="match status" value="2"/>
</dbReference>
<evidence type="ECO:0000256" key="2">
    <source>
        <dbReference type="ARBA" id="ARBA00022450"/>
    </source>
</evidence>
<dbReference type="Pfam" id="PF13193">
    <property type="entry name" value="AMP-binding_C"/>
    <property type="match status" value="2"/>
</dbReference>
<dbReference type="CDD" id="cd19531">
    <property type="entry name" value="LCL_NRPS-like"/>
    <property type="match status" value="2"/>
</dbReference>
<feature type="domain" description="Carrier" evidence="4">
    <location>
        <begin position="1881"/>
        <end position="1956"/>
    </location>
</feature>
<sequence length="1976" mass="212062">MRLSYAQERLWFLQQLDPGDPSYNTAYAYRLRGDLDLARLEAAFTAVAARHEALRTRFPEVEGRPVAVVEPPGRIAFEVVEGDPEKLVAERTNAPFDLAARPPFSVTVVRVGPCDHVLCVVLHHINGDGWSFNVLRAEVAAHYAGEPPADDPPQFGPHLRDGDDAEDLRWWVERLSGAPVLELPTDRPRPPQRGTAGGEVLFHLSPELVGRVAALARAARCTPYMVLLAAYQVLLARHSGQDDFCVGTPSAGRASTELEGVIGYLSTMMVLRCDLSGRPSFSELLRRTRKSVLRGLARQEVPFERLVGALGLERDLSRTPLFQTMFALHTQGEIDEPVPGLSAEPFPMGWRPARFDLSLDLYDLPDGRMLGVAIHSEELFDRATAERLMERFAVLVSSIVADPELPIDELDLLPRSERDLLAAWNDTAADLPPVTLVDLVMAQAERTPSAIAVVCGATTLTYGELVEKAGRTAAALRERGIGRGSLVAVRLSRGADMLVALLGVAMSGAAYLPVDPDYPQARVSYVLEDSGAALVLTDEDLPSAASAHVSPPRPDDTAYVLYTSGSTGRPKGVVVPHRALTNFLLAMRTLVDSSPDDVWLALTSLSFDISALELYLPLITGGRVVVADSDTARDGAALSRLIAGSGVTHVQATPSGWRVLLTGELPALTALAGGEPLPLRLAAELRDRVDRLINMYGPTETTIWSTAWEVPRDPERVTIGRPIANTTVHVDAPIGVPGELLIGGAGLATGYLGRPDLTQERFVRHAGERVYRTGDLVRRLPDGTLEFLGRTDNQVKLRGHRIELGEIEAVLEAHHGVTQAVAAVQDDLLVAFVVGDPTGVREHAAEQLPGYMLPSSVVALDALPLTPNGKVDRKALPKAGAVAPRAFTPPRTPHERLVADVFADVLGVRDVGADDDFFALGGHSLLATVVTSRLPVRVPVRELFLRPTVAALAALLDAPPGEEGPRPRPPGAPVPLSRNQERLWFLHRLDPRDAAYNMWIVRRLRGPLDVAALGRAVDALAARHESLRTRFPEEDGVPYALVEPPGHVPVEIVTGDAEKLVAERTNAPFDLAAAPPFRVTLVRVGAEEHVLCVVLHHMLGDGWSLNVLLDDLAALYSGRALPEPPLQFGDVARWQLTQDSMAAYWDARLDGRQPLTLPTDRPPSDGPRRAAFHTVTLPVAAVPRVRGATMFMTLMAAYQAVLAAHSGQRDISVATVTSGRDRASLDGVVGYFADTLVIRGDLTGAPTFGELVERTRDTVMDAFAHQGAPLERAPSFETMAILHTQDAGRVPAAFAGLEAGPFPHGFAQVKFDLMLEAWQDPDELTLVLSYDRALFDAATIAAMAARLERLLLQDPSLPPRILSADDLALLRSWGVGPAQAEGPSTPDRLALAVRDNAGLPAVGDLTYGRLDLRVTELAGLLQAKGVRRGDLVGVCLDRSADAVAALLAVWRAGAAYLPLDPAHPPARLGHLLADSGATLVLTSADLAGRLPEGTPLARTCEPPAPLTPVAPAETAYVLYTSGSTGTPKGVVVSHRNLAARVAWMSQEYGLAPGDRITQFASLGFDTHAEEIYPALVSGAQVVVLPDGAVTLPDHLEGVTVLDLPTAYWHHLVDQIDAISWPSTLRLVILGGEQAHASAVARWRARFGDAVRLVNTYGPTETTIIATAADLDDSPGSPPIGRPIAGTTAYVVDAEGRLAPPGAPGELCVGGAGVADGYLGLPGLTAARFVTFTGDRLAEAVRPDEGRLPANPARPEEPGERVYRTGDRARWRGDGLLEFLGRLDEQVKVRGHRIEPAEVEARVMTHPGVSAAAVAAVGDTLAGYFTGEADPRDLHDHLAATLPPYLIPTRWVRMDRLPLTPNGKVDRAALPEPEAVHAEYLPPSTDAEQLIAEVFAEVLGVEKAGVHDEFFALGGHSLLAVRVVARIRAAIDLDVPIRTLFARPTVGALAQAVEELLVAELGQMSDEEAERLARELT</sequence>
<evidence type="ECO:0000259" key="4">
    <source>
        <dbReference type="PROSITE" id="PS50075"/>
    </source>
</evidence>
<dbReference type="Gene3D" id="1.10.1200.10">
    <property type="entry name" value="ACP-like"/>
    <property type="match status" value="1"/>
</dbReference>
<dbReference type="Gene3D" id="3.40.50.1820">
    <property type="entry name" value="alpha/beta hydrolase"/>
    <property type="match status" value="1"/>
</dbReference>
<dbReference type="Pfam" id="PF00550">
    <property type="entry name" value="PP-binding"/>
    <property type="match status" value="2"/>
</dbReference>
<keyword evidence="6" id="KW-1185">Reference proteome</keyword>
<dbReference type="Pfam" id="PF00501">
    <property type="entry name" value="AMP-binding"/>
    <property type="match status" value="2"/>
</dbReference>
<keyword evidence="2" id="KW-0596">Phosphopantetheine</keyword>
<dbReference type="Gene3D" id="3.30.300.30">
    <property type="match status" value="2"/>
</dbReference>
<accession>A0ABW4TDE1</accession>
<dbReference type="EMBL" id="JBHUFV010000079">
    <property type="protein sequence ID" value="MFD1939042.1"/>
    <property type="molecule type" value="Genomic_DNA"/>
</dbReference>
<dbReference type="InterPro" id="IPR006162">
    <property type="entry name" value="Ppantetheine_attach_site"/>
</dbReference>
<dbReference type="InterPro" id="IPR010071">
    <property type="entry name" value="AA_adenyl_dom"/>
</dbReference>
<evidence type="ECO:0000256" key="3">
    <source>
        <dbReference type="ARBA" id="ARBA00022553"/>
    </source>
</evidence>
<dbReference type="SUPFAM" id="SSF56801">
    <property type="entry name" value="Acetyl-CoA synthetase-like"/>
    <property type="match status" value="2"/>
</dbReference>
<dbReference type="RefSeq" id="WP_379581130.1">
    <property type="nucleotide sequence ID" value="NZ_JBHUFV010000079.1"/>
</dbReference>
<dbReference type="SMART" id="SM00823">
    <property type="entry name" value="PKS_PP"/>
    <property type="match status" value="2"/>
</dbReference>
<dbReference type="PROSITE" id="PS50075">
    <property type="entry name" value="CARRIER"/>
    <property type="match status" value="2"/>
</dbReference>
<dbReference type="InterPro" id="IPR000873">
    <property type="entry name" value="AMP-dep_synth/lig_dom"/>
</dbReference>
<dbReference type="Gene3D" id="2.30.38.10">
    <property type="entry name" value="Luciferase, Domain 3"/>
    <property type="match status" value="1"/>
</dbReference>
<name>A0ABW4TDE1_9ACTN</name>
<dbReference type="PROSITE" id="PS00012">
    <property type="entry name" value="PHOSPHOPANTETHEINE"/>
    <property type="match status" value="1"/>
</dbReference>
<dbReference type="Gene3D" id="3.40.50.980">
    <property type="match status" value="2"/>
</dbReference>
<proteinExistence type="predicted"/>
<comment type="caution">
    <text evidence="5">The sequence shown here is derived from an EMBL/GenBank/DDBJ whole genome shotgun (WGS) entry which is preliminary data.</text>
</comment>
<evidence type="ECO:0000256" key="1">
    <source>
        <dbReference type="ARBA" id="ARBA00001957"/>
    </source>
</evidence>
<protein>
    <submittedName>
        <fullName evidence="5">Amino acid adenylation domain-containing protein</fullName>
    </submittedName>
</protein>
<dbReference type="SUPFAM" id="SSF52777">
    <property type="entry name" value="CoA-dependent acyltransferases"/>
    <property type="match status" value="4"/>
</dbReference>
<dbReference type="InterPro" id="IPR020806">
    <property type="entry name" value="PKS_PP-bd"/>
</dbReference>
<dbReference type="CDD" id="cd05930">
    <property type="entry name" value="A_NRPS"/>
    <property type="match status" value="2"/>
</dbReference>
<dbReference type="InterPro" id="IPR025110">
    <property type="entry name" value="AMP-bd_C"/>
</dbReference>
<dbReference type="InterPro" id="IPR001242">
    <property type="entry name" value="Condensation_dom"/>
</dbReference>
<dbReference type="Gene3D" id="3.40.50.12780">
    <property type="entry name" value="N-terminal domain of ligase-like"/>
    <property type="match status" value="1"/>
</dbReference>
<dbReference type="PROSITE" id="PS00455">
    <property type="entry name" value="AMP_BINDING"/>
    <property type="match status" value="2"/>
</dbReference>
<dbReference type="InterPro" id="IPR042099">
    <property type="entry name" value="ANL_N_sf"/>
</dbReference>
<comment type="cofactor">
    <cofactor evidence="1">
        <name>pantetheine 4'-phosphate</name>
        <dbReference type="ChEBI" id="CHEBI:47942"/>
    </cofactor>
</comment>
<dbReference type="InterPro" id="IPR023213">
    <property type="entry name" value="CAT-like_dom_sf"/>
</dbReference>
<dbReference type="Gene3D" id="3.30.559.30">
    <property type="entry name" value="Nonribosomal peptide synthetase, condensation domain"/>
    <property type="match status" value="2"/>
</dbReference>
<dbReference type="Proteomes" id="UP001597368">
    <property type="component" value="Unassembled WGS sequence"/>
</dbReference>
<dbReference type="PANTHER" id="PTHR45527:SF1">
    <property type="entry name" value="FATTY ACID SYNTHASE"/>
    <property type="match status" value="1"/>
</dbReference>
<dbReference type="Pfam" id="PF00668">
    <property type="entry name" value="Condensation"/>
    <property type="match status" value="2"/>
</dbReference>
<feature type="domain" description="Carrier" evidence="4">
    <location>
        <begin position="889"/>
        <end position="960"/>
    </location>
</feature>
<dbReference type="InterPro" id="IPR036736">
    <property type="entry name" value="ACP-like_sf"/>
</dbReference>
<keyword evidence="3" id="KW-0597">Phosphoprotein</keyword>
<dbReference type="InterPro" id="IPR045851">
    <property type="entry name" value="AMP-bd_C_sf"/>
</dbReference>
<reference evidence="6" key="1">
    <citation type="journal article" date="2019" name="Int. J. Syst. Evol. Microbiol.">
        <title>The Global Catalogue of Microorganisms (GCM) 10K type strain sequencing project: providing services to taxonomists for standard genome sequencing and annotation.</title>
        <authorList>
            <consortium name="The Broad Institute Genomics Platform"/>
            <consortium name="The Broad Institute Genome Sequencing Center for Infectious Disease"/>
            <person name="Wu L."/>
            <person name="Ma J."/>
        </authorList>
    </citation>
    <scope>NUCLEOTIDE SEQUENCE [LARGE SCALE GENOMIC DNA]</scope>
    <source>
        <strain evidence="6">ICMP 6774ER</strain>
    </source>
</reference>
<dbReference type="InterPro" id="IPR029058">
    <property type="entry name" value="AB_hydrolase_fold"/>
</dbReference>
<dbReference type="NCBIfam" id="TIGR01733">
    <property type="entry name" value="AA-adenyl-dom"/>
    <property type="match status" value="2"/>
</dbReference>